<dbReference type="CDD" id="cd00564">
    <property type="entry name" value="TMP_TenI"/>
    <property type="match status" value="1"/>
</dbReference>
<comment type="pathway">
    <text evidence="2">Cofactor biosynthesis; thiamine diphosphate biosynthesis.</text>
</comment>
<dbReference type="Pfam" id="PF02581">
    <property type="entry name" value="TMP-TENI"/>
    <property type="match status" value="1"/>
</dbReference>
<dbReference type="GO" id="GO:0004789">
    <property type="term" value="F:thiamine-phosphate diphosphorylase activity"/>
    <property type="evidence" value="ECO:0007669"/>
    <property type="project" value="UniProtKB-EC"/>
</dbReference>
<keyword evidence="5" id="KW-0808">Transferase</keyword>
<keyword evidence="3" id="KW-0784">Thiamine biosynthesis</keyword>
<dbReference type="EMBL" id="JACBZA010000001">
    <property type="protein sequence ID" value="NYH83277.1"/>
    <property type="molecule type" value="Genomic_DNA"/>
</dbReference>
<evidence type="ECO:0000256" key="1">
    <source>
        <dbReference type="ARBA" id="ARBA00003814"/>
    </source>
</evidence>
<evidence type="ECO:0000256" key="3">
    <source>
        <dbReference type="ARBA" id="ARBA00022977"/>
    </source>
</evidence>
<dbReference type="SUPFAM" id="SSF51391">
    <property type="entry name" value="Thiamin phosphate synthase"/>
    <property type="match status" value="1"/>
</dbReference>
<evidence type="ECO:0000313" key="5">
    <source>
        <dbReference type="EMBL" id="NYH83277.1"/>
    </source>
</evidence>
<organism evidence="6 7">
    <name type="scientific">Actinopolymorpha cephalotaxi</name>
    <dbReference type="NCBI Taxonomy" id="504797"/>
    <lineage>
        <taxon>Bacteria</taxon>
        <taxon>Bacillati</taxon>
        <taxon>Actinomycetota</taxon>
        <taxon>Actinomycetes</taxon>
        <taxon>Propionibacteriales</taxon>
        <taxon>Actinopolymorphaceae</taxon>
        <taxon>Actinopolymorpha</taxon>
    </lineage>
</organism>
<evidence type="ECO:0000313" key="7">
    <source>
        <dbReference type="Proteomes" id="UP000199052"/>
    </source>
</evidence>
<dbReference type="GO" id="GO:0005737">
    <property type="term" value="C:cytoplasm"/>
    <property type="evidence" value="ECO:0007669"/>
    <property type="project" value="TreeGrafter"/>
</dbReference>
<feature type="domain" description="Thiamine phosphate synthase/TenI" evidence="4">
    <location>
        <begin position="13"/>
        <end position="185"/>
    </location>
</feature>
<dbReference type="Proteomes" id="UP000199052">
    <property type="component" value="Unassembled WGS sequence"/>
</dbReference>
<gene>
    <name evidence="5" type="ORF">FHR37_002128</name>
    <name evidence="6" type="ORF">SAMN05421678_109230</name>
</gene>
<accession>A0A1I2VL35</accession>
<dbReference type="PANTHER" id="PTHR20857">
    <property type="entry name" value="THIAMINE-PHOSPHATE PYROPHOSPHORYLASE"/>
    <property type="match status" value="1"/>
</dbReference>
<evidence type="ECO:0000259" key="4">
    <source>
        <dbReference type="Pfam" id="PF02581"/>
    </source>
</evidence>
<dbReference type="STRING" id="504797.SAMN05421678_109230"/>
<evidence type="ECO:0000313" key="6">
    <source>
        <dbReference type="EMBL" id="SFG89882.1"/>
    </source>
</evidence>
<dbReference type="InterPro" id="IPR036206">
    <property type="entry name" value="ThiamineP_synth_sf"/>
</dbReference>
<dbReference type="Proteomes" id="UP000533017">
    <property type="component" value="Unassembled WGS sequence"/>
</dbReference>
<evidence type="ECO:0000313" key="8">
    <source>
        <dbReference type="Proteomes" id="UP000533017"/>
    </source>
</evidence>
<dbReference type="InterPro" id="IPR022998">
    <property type="entry name" value="ThiamineP_synth_TenI"/>
</dbReference>
<evidence type="ECO:0000256" key="2">
    <source>
        <dbReference type="ARBA" id="ARBA00004948"/>
    </source>
</evidence>
<protein>
    <submittedName>
        <fullName evidence="6">Thiamine-phosphate pyrophosphorylase</fullName>
        <ecNumber evidence="5">2.5.1.3</ecNumber>
    </submittedName>
</protein>
<dbReference type="EC" id="2.5.1.3" evidence="5"/>
<dbReference type="GO" id="GO:0009228">
    <property type="term" value="P:thiamine biosynthetic process"/>
    <property type="evidence" value="ECO:0007669"/>
    <property type="project" value="UniProtKB-KW"/>
</dbReference>
<name>A0A1I2VL35_9ACTN</name>
<reference evidence="6 7" key="1">
    <citation type="submission" date="2016-10" db="EMBL/GenBank/DDBJ databases">
        <authorList>
            <person name="de Groot N.N."/>
        </authorList>
    </citation>
    <scope>NUCLEOTIDE SEQUENCE [LARGE SCALE GENOMIC DNA]</scope>
    <source>
        <strain evidence="6 7">CPCC 202808</strain>
    </source>
</reference>
<dbReference type="PANTHER" id="PTHR20857:SF15">
    <property type="entry name" value="THIAMINE-PHOSPHATE SYNTHASE"/>
    <property type="match status" value="1"/>
</dbReference>
<dbReference type="Gene3D" id="3.20.20.70">
    <property type="entry name" value="Aldolase class I"/>
    <property type="match status" value="1"/>
</dbReference>
<comment type="function">
    <text evidence="1">Condenses 4-methyl-5-(beta-hydroxyethyl)thiazole monophosphate (THZ-P) and 2-methyl-4-amino-5-hydroxymethyl pyrimidine pyrophosphate (HMP-PP) to form thiamine monophosphate (TMP).</text>
</comment>
<keyword evidence="8" id="KW-1185">Reference proteome</keyword>
<dbReference type="InterPro" id="IPR013785">
    <property type="entry name" value="Aldolase_TIM"/>
</dbReference>
<dbReference type="OrthoDB" id="3191080at2"/>
<proteinExistence type="predicted"/>
<dbReference type="EMBL" id="FOOI01000009">
    <property type="protein sequence ID" value="SFG89882.1"/>
    <property type="molecule type" value="Genomic_DNA"/>
</dbReference>
<sequence>MTSAARALPRILLLTDRSQLPPGADLVDTVVRCVRAGLRAVVLRELDQPDVTRDHLAKEIRRRTRGADVIVVSAHRRLSHTHGVHLSAGRPSLESRSEELLGRSCHDREEVRRAVAEGAAYVTVSPVAPTESKPGYGPALGVDGLRRLVDEARGTPVFALGGVTAAGAATMPAAGAYGVAVMGAVMRSADPAAAYDRIRDALSAGIPDTPANRGDVGG</sequence>
<dbReference type="RefSeq" id="WP_092884434.1">
    <property type="nucleotide sequence ID" value="NZ_FOOI01000009.1"/>
</dbReference>
<reference evidence="5 8" key="2">
    <citation type="submission" date="2020-07" db="EMBL/GenBank/DDBJ databases">
        <title>Sequencing the genomes of 1000 actinobacteria strains.</title>
        <authorList>
            <person name="Klenk H.-P."/>
        </authorList>
    </citation>
    <scope>NUCLEOTIDE SEQUENCE [LARGE SCALE GENOMIC DNA]</scope>
    <source>
        <strain evidence="5 8">DSM 45117</strain>
    </source>
</reference>
<dbReference type="AlphaFoldDB" id="A0A1I2VL35"/>